<evidence type="ECO:0000256" key="4">
    <source>
        <dbReference type="ARBA" id="ARBA00022801"/>
    </source>
</evidence>
<dbReference type="SUPFAM" id="SSF52980">
    <property type="entry name" value="Restriction endonuclease-like"/>
    <property type="match status" value="1"/>
</dbReference>
<keyword evidence="1 10" id="KW-0540">Nuclease</keyword>
<dbReference type="GO" id="GO:0005524">
    <property type="term" value="F:ATP binding"/>
    <property type="evidence" value="ECO:0007669"/>
    <property type="project" value="UniProtKB-UniRule"/>
</dbReference>
<evidence type="ECO:0000256" key="7">
    <source>
        <dbReference type="ARBA" id="ARBA00022840"/>
    </source>
</evidence>
<keyword evidence="3 10" id="KW-0227">DNA damage</keyword>
<dbReference type="InterPro" id="IPR006697">
    <property type="entry name" value="RecC"/>
</dbReference>
<evidence type="ECO:0000256" key="1">
    <source>
        <dbReference type="ARBA" id="ARBA00022722"/>
    </source>
</evidence>
<reference evidence="12 13" key="1">
    <citation type="submission" date="2018-05" db="EMBL/GenBank/DDBJ databases">
        <title>Draft Genome Sequences for a Diverse set of 7 Haemophilus Species.</title>
        <authorList>
            <person name="Nichols M."/>
            <person name="Topaz N."/>
            <person name="Wang X."/>
            <person name="Wang X."/>
            <person name="Boxrud D."/>
        </authorList>
    </citation>
    <scope>NUCLEOTIDE SEQUENCE [LARGE SCALE GENOMIC DNA]</scope>
    <source>
        <strain evidence="12 13">C2008001710</strain>
    </source>
</reference>
<dbReference type="GO" id="GO:0003677">
    <property type="term" value="F:DNA binding"/>
    <property type="evidence" value="ECO:0007669"/>
    <property type="project" value="UniProtKB-UniRule"/>
</dbReference>
<evidence type="ECO:0000256" key="8">
    <source>
        <dbReference type="ARBA" id="ARBA00023125"/>
    </source>
</evidence>
<accession>A0A369Z447</accession>
<keyword evidence="2 10" id="KW-0547">Nucleotide-binding</keyword>
<evidence type="ECO:0000256" key="5">
    <source>
        <dbReference type="ARBA" id="ARBA00022806"/>
    </source>
</evidence>
<dbReference type="GO" id="GO:0003678">
    <property type="term" value="F:DNA helicase activity"/>
    <property type="evidence" value="ECO:0007669"/>
    <property type="project" value="UniProtKB-UniRule"/>
</dbReference>
<keyword evidence="5 10" id="KW-0347">Helicase</keyword>
<dbReference type="NCBIfam" id="TIGR01450">
    <property type="entry name" value="recC"/>
    <property type="match status" value="1"/>
</dbReference>
<feature type="domain" description="RecC C-terminal" evidence="11">
    <location>
        <begin position="834"/>
        <end position="1055"/>
    </location>
</feature>
<dbReference type="AlphaFoldDB" id="A0A369Z447"/>
<name>A0A369Z447_HAEPA</name>
<dbReference type="RefSeq" id="WP_111315479.1">
    <property type="nucleotide sequence ID" value="NZ_QEPW01000008.1"/>
</dbReference>
<keyword evidence="7 10" id="KW-0067">ATP-binding</keyword>
<dbReference type="InterPro" id="IPR041500">
    <property type="entry name" value="RecC_C"/>
</dbReference>
<comment type="caution">
    <text evidence="12">The sequence shown here is derived from an EMBL/GenBank/DDBJ whole genome shotgun (WGS) entry which is preliminary data.</text>
</comment>
<comment type="subunit">
    <text evidence="10">Heterotrimer of RecB, RecC and RecD. All subunits contribute to DNA-binding.</text>
</comment>
<keyword evidence="4 10" id="KW-0378">Hydrolase</keyword>
<dbReference type="GO" id="GO:0000724">
    <property type="term" value="P:double-strand break repair via homologous recombination"/>
    <property type="evidence" value="ECO:0007669"/>
    <property type="project" value="UniProtKB-UniRule"/>
</dbReference>
<gene>
    <name evidence="10 12" type="primary">recC</name>
    <name evidence="12" type="ORF">DPV87_05860</name>
</gene>
<dbReference type="PIRSF" id="PIRSF000980">
    <property type="entry name" value="RecC"/>
    <property type="match status" value="1"/>
</dbReference>
<dbReference type="Gene3D" id="3.40.50.300">
    <property type="entry name" value="P-loop containing nucleotide triphosphate hydrolases"/>
    <property type="match status" value="2"/>
</dbReference>
<evidence type="ECO:0000259" key="11">
    <source>
        <dbReference type="Pfam" id="PF17946"/>
    </source>
</evidence>
<dbReference type="EMBL" id="QEPW01000008">
    <property type="protein sequence ID" value="RDE91394.1"/>
    <property type="molecule type" value="Genomic_DNA"/>
</dbReference>
<dbReference type="Gene3D" id="1.10.10.990">
    <property type="match status" value="1"/>
</dbReference>
<dbReference type="Gene3D" id="3.40.50.10930">
    <property type="match status" value="1"/>
</dbReference>
<protein>
    <recommendedName>
        <fullName evidence="10">RecBCD enzyme subunit RecC</fullName>
    </recommendedName>
    <alternativeName>
        <fullName evidence="10">Exonuclease V subunit RecC</fullName>
        <shortName evidence="10">ExoV subunit RecC</shortName>
    </alternativeName>
    <alternativeName>
        <fullName evidence="10">Helicase/nuclease RecBCD subunit RecC</fullName>
    </alternativeName>
</protein>
<dbReference type="InterPro" id="IPR013986">
    <property type="entry name" value="DExx_box_DNA_helicase_dom_sf"/>
</dbReference>
<evidence type="ECO:0000313" key="13">
    <source>
        <dbReference type="Proteomes" id="UP000253910"/>
    </source>
</evidence>
<dbReference type="Gene3D" id="1.10.10.160">
    <property type="match status" value="1"/>
</dbReference>
<evidence type="ECO:0000256" key="10">
    <source>
        <dbReference type="HAMAP-Rule" id="MF_01486"/>
    </source>
</evidence>
<dbReference type="Pfam" id="PF04257">
    <property type="entry name" value="Exonuc_V_gamma"/>
    <property type="match status" value="1"/>
</dbReference>
<dbReference type="PANTHER" id="PTHR30591">
    <property type="entry name" value="RECBCD ENZYME SUBUNIT RECC"/>
    <property type="match status" value="1"/>
</dbReference>
<comment type="similarity">
    <text evidence="10">Belongs to the RecC family.</text>
</comment>
<dbReference type="HAMAP" id="MF_01486">
    <property type="entry name" value="RecC"/>
    <property type="match status" value="1"/>
</dbReference>
<organism evidence="12 13">
    <name type="scientific">Haemophilus parainfluenzae</name>
    <dbReference type="NCBI Taxonomy" id="729"/>
    <lineage>
        <taxon>Bacteria</taxon>
        <taxon>Pseudomonadati</taxon>
        <taxon>Pseudomonadota</taxon>
        <taxon>Gammaproteobacteria</taxon>
        <taxon>Pasteurellales</taxon>
        <taxon>Pasteurellaceae</taxon>
        <taxon>Haemophilus</taxon>
    </lineage>
</organism>
<dbReference type="GO" id="GO:0009338">
    <property type="term" value="C:exodeoxyribonuclease V complex"/>
    <property type="evidence" value="ECO:0007669"/>
    <property type="project" value="InterPro"/>
</dbReference>
<dbReference type="Pfam" id="PF17946">
    <property type="entry name" value="RecC_C"/>
    <property type="match status" value="1"/>
</dbReference>
<dbReference type="Proteomes" id="UP000253910">
    <property type="component" value="Unassembled WGS sequence"/>
</dbReference>
<proteinExistence type="inferred from homology"/>
<evidence type="ECO:0000256" key="9">
    <source>
        <dbReference type="ARBA" id="ARBA00023204"/>
    </source>
</evidence>
<comment type="miscellaneous">
    <text evidence="10">In the RecBCD complex, RecB has a slow 3'-5' helicase, an exonuclease activity and loads RecA onto ssDNA, RecD has a fast 5'-3' helicase activity, while RecC stimulates the ATPase and processivity of the RecB helicase and contributes to recognition of the Chi site.</text>
</comment>
<sequence length="1119" mass="129283">MFVTYYSNQPEIQKDILVSLLENLPQHDPFQSDIVLVQSLGMAQWLQMEIAKKRGVAANFQFPMPSSFIWKLYADNLPNVSTQNPFEKDSTLWRLMRLIPTFLQQKEFEPLKKYLASSPASEQQKLYQLSLKVADLFDQYLVYRPEWIAAWEENNDEKILAQINQQKQGGAALNPTFLSQIKGNIHWQGILWRALVDDVQCDFGGKAKHRAALNQQFLALCRDPNATLNLPERIFIFGIPALPTVYLNIFQGISAKTDVHLFFNNPCQEYWGDLRDLSKSYLLERQRFVQESNDVKPLISAEQVSWEPADLDYTNQQEELFSGNPLLASWGKMGRDFLYQLVRDEENIQAISRDYYAELPEKTLLGQIQNQILTLSHGALNVAKNDCSLVVKSCHSAMREVEVLHDYLLDLFNQNQHKPKEEQITPKDVVVMVADVNQYTPYIQAVFGANSADAPVIPFSISDSKLSESDVIVSSYLSLLNLRESQFGAEEVLALLDIPAIRERFNIALADLEQIREWVKESGIRFGLEKLQNTLNFNAWQAGLERMTLGYAMREEQGVWQDSLGLDSSYGLKGQLVGAMNQFFTALNKWHQDLQKAHNIEKWREKLTALLTDFFVQNEETADTLFYIQDCINAFADDLQTINFEETLQADVIAEVMSARLEETPNSLRFLAGKVNFCTLLPMRSIPFKVVCLLGMNEADYPRSHTPNSFDLMQYHHQKGDRVRRDDDRYLFLEALLAARSHFYVSYVGSSIIDNQPKEPSVLVSQLIDYINHYSENGLRIEQHPMMAFSPSNFQHEGKINRSFAKKWLPIAQFQERKCHEFVVPMGENQEPITEIELDRFVSFVENPVKFFFEKQLGVYFRDEDDRIEESENFTLNGLDRYRINNDLLHLEEAQFNDYFAKQRVKGIMPRGEFAEVCAQSIRADVLAFKEKIKDYSSPHSESVDFVVETAQGNIRLFGYMEPLFGDENQIIEWRFAKYKDRYRIRPWLYYLIQLATKENALPPRIIAKDKDLTLKTIEKSTALEKLKMYVEAYLQSQQQIQLIPTENIAKFIEKDESSVNFDNALTNIESLSKDDPYGYGKADPYWARVLGQTEQFKSKKGLLQLVKQTTSWFGEMLS</sequence>
<dbReference type="InterPro" id="IPR011335">
    <property type="entry name" value="Restrct_endonuc-II-like"/>
</dbReference>
<dbReference type="GO" id="GO:0008854">
    <property type="term" value="F:exodeoxyribonuclease V activity"/>
    <property type="evidence" value="ECO:0007669"/>
    <property type="project" value="InterPro"/>
</dbReference>
<dbReference type="SUPFAM" id="SSF52540">
    <property type="entry name" value="P-loop containing nucleoside triphosphate hydrolases"/>
    <property type="match status" value="2"/>
</dbReference>
<keyword evidence="6 10" id="KW-0269">Exonuclease</keyword>
<dbReference type="PANTHER" id="PTHR30591:SF1">
    <property type="entry name" value="RECBCD ENZYME SUBUNIT RECC"/>
    <property type="match status" value="1"/>
</dbReference>
<evidence type="ECO:0000256" key="2">
    <source>
        <dbReference type="ARBA" id="ARBA00022741"/>
    </source>
</evidence>
<evidence type="ECO:0000313" key="12">
    <source>
        <dbReference type="EMBL" id="RDE91394.1"/>
    </source>
</evidence>
<evidence type="ECO:0000256" key="3">
    <source>
        <dbReference type="ARBA" id="ARBA00022763"/>
    </source>
</evidence>
<evidence type="ECO:0000256" key="6">
    <source>
        <dbReference type="ARBA" id="ARBA00022839"/>
    </source>
</evidence>
<keyword evidence="8 10" id="KW-0238">DNA-binding</keyword>
<dbReference type="InterPro" id="IPR027417">
    <property type="entry name" value="P-loop_NTPase"/>
</dbReference>
<keyword evidence="9 10" id="KW-0234">DNA repair</keyword>
<comment type="function">
    <text evidence="10">A helicase/nuclease that prepares dsDNA breaks (DSB) for recombinational DNA repair. Binds to DSBs and unwinds DNA via a highly rapid and processive ATP-dependent bidirectional helicase activity. Unwinds dsDNA until it encounters a Chi (crossover hotspot instigator) sequence from the 3' direction. Cuts ssDNA a few nucleotides 3' to the Chi site. The properties and activities of the enzyme are changed at Chi. The Chi-altered holoenzyme produces a long 3'-ssDNA overhang and facilitates RecA-binding to the ssDNA for homologous DNA recombination and repair. Holoenzyme degrades any linearized DNA that is unable to undergo homologous recombination. In the holoenzyme this subunit recognizes the wild-type Chi sequence, and when added to isolated RecB increases its ATP-dependent helicase processivity.</text>
</comment>